<evidence type="ECO:0000313" key="4">
    <source>
        <dbReference type="Proteomes" id="UP001303587"/>
    </source>
</evidence>
<dbReference type="InterPro" id="IPR016188">
    <property type="entry name" value="PurM-like_N"/>
</dbReference>
<dbReference type="InterPro" id="IPR017668">
    <property type="entry name" value="Methan_mark_2"/>
</dbReference>
<evidence type="ECO:0000313" key="3">
    <source>
        <dbReference type="EMBL" id="WNY24567.1"/>
    </source>
</evidence>
<dbReference type="Gene3D" id="3.90.650.10">
    <property type="entry name" value="PurM-like C-terminal domain"/>
    <property type="match status" value="1"/>
</dbReference>
<dbReference type="PIRSF" id="PIRSF036540">
    <property type="entry name" value="UCP036540_AIR"/>
    <property type="match status" value="1"/>
</dbReference>
<dbReference type="InterPro" id="IPR036921">
    <property type="entry name" value="PurM-like_N_sf"/>
</dbReference>
<evidence type="ECO:0000259" key="1">
    <source>
        <dbReference type="Pfam" id="PF00586"/>
    </source>
</evidence>
<dbReference type="EC" id="2.7.4.16" evidence="3"/>
<dbReference type="NCBIfam" id="TIGR03267">
    <property type="entry name" value="methan_mark_2"/>
    <property type="match status" value="1"/>
</dbReference>
<sequence length="338" mass="35895">MEKQGHKVDFGHLDVEALAGKIRSFEGVSRKRPIADIAAIFESVSDMYGDCVVDFGDDAAAIDIGGGDVILFAADGIWGRLIEKSPWWAGFTSVLANVNDIVAMGGKPLAMVDVVSSSRCEDFAEIFSGMAEGVKKFGVPVVGGHTHPEGTASLSVAIIGIAKKDELIRSDTASPGDVVIFAADMDGRTGPNSPYSFESLSFKDPATIRKMYEAPQQIAKQRLATAGKDISNPGVIGTLGMLIETSRVGAAVDLTKIPLPDVDVSFERWLLMHPGTGFVLTAQPKNASECIRILKSGGIEAAVVGEIKKERTLDIFAGKNTATVFDFEEEGITGICKK</sequence>
<dbReference type="InterPro" id="IPR036676">
    <property type="entry name" value="PurM-like_C_sf"/>
</dbReference>
<dbReference type="SUPFAM" id="SSF56042">
    <property type="entry name" value="PurM C-terminal domain-like"/>
    <property type="match status" value="1"/>
</dbReference>
<evidence type="ECO:0000259" key="2">
    <source>
        <dbReference type="Pfam" id="PF02769"/>
    </source>
</evidence>
<protein>
    <submittedName>
        <fullName evidence="3">Thiamine-monophosphate kinase</fullName>
        <ecNumber evidence="3">2.7.4.16</ecNumber>
    </submittedName>
</protein>
<name>A0AA96V1A3_9EURY</name>
<dbReference type="Pfam" id="PF02769">
    <property type="entry name" value="AIRS_C"/>
    <property type="match status" value="1"/>
</dbReference>
<dbReference type="InterPro" id="IPR010918">
    <property type="entry name" value="PurM-like_C_dom"/>
</dbReference>
<dbReference type="InterPro" id="IPR006283">
    <property type="entry name" value="ThiL-like"/>
</dbReference>
<keyword evidence="3" id="KW-0808">Transferase</keyword>
<dbReference type="PANTHER" id="PTHR30270:SF0">
    <property type="entry name" value="THIAMINE-MONOPHOSPHATE KINASE"/>
    <property type="match status" value="1"/>
</dbReference>
<dbReference type="GO" id="GO:0009030">
    <property type="term" value="F:thiamine-phosphate kinase activity"/>
    <property type="evidence" value="ECO:0007669"/>
    <property type="project" value="UniProtKB-EC"/>
</dbReference>
<dbReference type="Gene3D" id="3.30.1330.10">
    <property type="entry name" value="PurM-like, N-terminal domain"/>
    <property type="match status" value="1"/>
</dbReference>
<feature type="domain" description="PurM-like N-terminal" evidence="1">
    <location>
        <begin position="56"/>
        <end position="162"/>
    </location>
</feature>
<accession>A0AA96V1A3</accession>
<organism evidence="3 4">
    <name type="scientific">Methanolapillus millepedarum</name>
    <dbReference type="NCBI Taxonomy" id="3028296"/>
    <lineage>
        <taxon>Archaea</taxon>
        <taxon>Methanobacteriati</taxon>
        <taxon>Methanobacteriota</taxon>
        <taxon>Stenosarchaea group</taxon>
        <taxon>Methanomicrobia</taxon>
        <taxon>Methanosarcinales</taxon>
        <taxon>Methanosarcinaceae</taxon>
        <taxon>Methanolapillus</taxon>
    </lineage>
</organism>
<dbReference type="Pfam" id="PF00586">
    <property type="entry name" value="AIRS"/>
    <property type="match status" value="1"/>
</dbReference>
<dbReference type="Proteomes" id="UP001303587">
    <property type="component" value="Chromosome"/>
</dbReference>
<keyword evidence="3" id="KW-0418">Kinase</keyword>
<dbReference type="AlphaFoldDB" id="A0AA96V1A3"/>
<dbReference type="InterPro" id="IPR011413">
    <property type="entry name" value="UCP036540_AIR"/>
</dbReference>
<dbReference type="GO" id="GO:0009228">
    <property type="term" value="P:thiamine biosynthetic process"/>
    <property type="evidence" value="ECO:0007669"/>
    <property type="project" value="InterPro"/>
</dbReference>
<reference evidence="3 4" key="1">
    <citation type="submission" date="2023-07" db="EMBL/GenBank/DDBJ databases">
        <title>Closed genoem sequence of Methanosarcinaceae archaeon Ac7.</title>
        <authorList>
            <person name="Poehlein A."/>
            <person name="Protasov E."/>
            <person name="Platt K."/>
            <person name="Reeh H."/>
            <person name="Daniel R."/>
            <person name="Brune A."/>
        </authorList>
    </citation>
    <scope>NUCLEOTIDE SEQUENCE [LARGE SCALE GENOMIC DNA]</scope>
    <source>
        <strain evidence="3 4">Ac7</strain>
    </source>
</reference>
<proteinExistence type="predicted"/>
<keyword evidence="4" id="KW-1185">Reference proteome</keyword>
<feature type="domain" description="PurM-like C-terminal" evidence="2">
    <location>
        <begin position="202"/>
        <end position="314"/>
    </location>
</feature>
<gene>
    <name evidence="3" type="primary">thiL_1</name>
    <name evidence="3" type="ORF">MsAc7_00890</name>
</gene>
<dbReference type="SUPFAM" id="SSF55326">
    <property type="entry name" value="PurM N-terminal domain-like"/>
    <property type="match status" value="1"/>
</dbReference>
<dbReference type="CDD" id="cd02192">
    <property type="entry name" value="PurM-like3"/>
    <property type="match status" value="1"/>
</dbReference>
<dbReference type="PANTHER" id="PTHR30270">
    <property type="entry name" value="THIAMINE-MONOPHOSPHATE KINASE"/>
    <property type="match status" value="1"/>
</dbReference>
<dbReference type="EMBL" id="CP131060">
    <property type="protein sequence ID" value="WNY24567.1"/>
    <property type="molecule type" value="Genomic_DNA"/>
</dbReference>